<evidence type="ECO:0000313" key="7">
    <source>
        <dbReference type="Proteomes" id="UP000488956"/>
    </source>
</evidence>
<reference evidence="5 6" key="1">
    <citation type="submission" date="2018-08" db="EMBL/GenBank/DDBJ databases">
        <title>Genomic investigation of the strawberry pathogen Phytophthora fragariae indicates pathogenicity is determined by transcriptional variation in three key races.</title>
        <authorList>
            <person name="Adams T.M."/>
            <person name="Armitage A.D."/>
            <person name="Sobczyk M.K."/>
            <person name="Bates H.J."/>
            <person name="Dunwell J.M."/>
            <person name="Nellist C.F."/>
            <person name="Harrison R.J."/>
        </authorList>
    </citation>
    <scope>NUCLEOTIDE SEQUENCE [LARGE SCALE GENOMIC DNA]</scope>
    <source>
        <strain evidence="4 6">A4</strain>
        <strain evidence="3 5">NOV-27</strain>
        <strain evidence="2 7">ONT-3</strain>
    </source>
</reference>
<organism evidence="3 5">
    <name type="scientific">Phytophthora fragariae</name>
    <dbReference type="NCBI Taxonomy" id="53985"/>
    <lineage>
        <taxon>Eukaryota</taxon>
        <taxon>Sar</taxon>
        <taxon>Stramenopiles</taxon>
        <taxon>Oomycota</taxon>
        <taxon>Peronosporomycetes</taxon>
        <taxon>Peronosporales</taxon>
        <taxon>Peronosporaceae</taxon>
        <taxon>Phytophthora</taxon>
    </lineage>
</organism>
<dbReference type="Proteomes" id="UP000437068">
    <property type="component" value="Unassembled WGS sequence"/>
</dbReference>
<evidence type="ECO:0000256" key="1">
    <source>
        <dbReference type="SAM" id="SignalP"/>
    </source>
</evidence>
<feature type="signal peptide" evidence="1">
    <location>
        <begin position="1"/>
        <end position="23"/>
    </location>
</feature>
<keyword evidence="1" id="KW-0732">Signal</keyword>
<name>A0A6A3Y6I8_9STRA</name>
<evidence type="ECO:0000313" key="3">
    <source>
        <dbReference type="EMBL" id="KAE9213062.1"/>
    </source>
</evidence>
<protein>
    <submittedName>
        <fullName evidence="3">Uncharacterized protein</fullName>
    </submittedName>
</protein>
<keyword evidence="5" id="KW-1185">Reference proteome</keyword>
<gene>
    <name evidence="4" type="ORF">PF001_g9576</name>
    <name evidence="3" type="ORF">PF005_g10350</name>
    <name evidence="2" type="ORF">PF010_g9610</name>
</gene>
<evidence type="ECO:0000313" key="6">
    <source>
        <dbReference type="Proteomes" id="UP000437068"/>
    </source>
</evidence>
<evidence type="ECO:0000313" key="4">
    <source>
        <dbReference type="EMBL" id="KAE9311757.1"/>
    </source>
</evidence>
<dbReference type="EMBL" id="QXGE01000463">
    <property type="protein sequence ID" value="KAE9311757.1"/>
    <property type="molecule type" value="Genomic_DNA"/>
</dbReference>
<dbReference type="Proteomes" id="UP000488956">
    <property type="component" value="Unassembled WGS sequence"/>
</dbReference>
<dbReference type="OrthoDB" id="10509749at2759"/>
<dbReference type="AlphaFoldDB" id="A0A6A3Y6I8"/>
<comment type="caution">
    <text evidence="3">The sequence shown here is derived from an EMBL/GenBank/DDBJ whole genome shotgun (WGS) entry which is preliminary data.</text>
</comment>
<evidence type="ECO:0000313" key="2">
    <source>
        <dbReference type="EMBL" id="KAE9114724.1"/>
    </source>
</evidence>
<sequence>MFWIRHAAMVTLILLGAMKQTKKWIPRLDDGSSGFRSGVPPLRHGWTSSLLTVLCAVGRDELSVVQDGAFHLRISLLYANLFSAQMSLMLIYSTYHAPPSLVQRLLLLLLPALDLALKNPLVAFGSHLEDYMPEEVVFVVSYTVCAL</sequence>
<dbReference type="Proteomes" id="UP000433483">
    <property type="component" value="Unassembled WGS sequence"/>
</dbReference>
<dbReference type="EMBL" id="QXFX01000464">
    <property type="protein sequence ID" value="KAE9114724.1"/>
    <property type="molecule type" value="Genomic_DNA"/>
</dbReference>
<dbReference type="EMBL" id="QXGB01000489">
    <property type="protein sequence ID" value="KAE9213062.1"/>
    <property type="molecule type" value="Genomic_DNA"/>
</dbReference>
<proteinExistence type="predicted"/>
<evidence type="ECO:0000313" key="5">
    <source>
        <dbReference type="Proteomes" id="UP000433483"/>
    </source>
</evidence>
<feature type="chain" id="PRO_5036166713" evidence="1">
    <location>
        <begin position="24"/>
        <end position="147"/>
    </location>
</feature>
<accession>A0A6A3Y6I8</accession>